<dbReference type="EMBL" id="JBAMIC010000018">
    <property type="protein sequence ID" value="KAK7094517.1"/>
    <property type="molecule type" value="Genomic_DNA"/>
</dbReference>
<dbReference type="Pfam" id="PF00630">
    <property type="entry name" value="Filamin"/>
    <property type="match status" value="1"/>
</dbReference>
<dbReference type="AlphaFoldDB" id="A0AAN9G4I2"/>
<dbReference type="SMART" id="SM00184">
    <property type="entry name" value="RING"/>
    <property type="match status" value="1"/>
</dbReference>
<dbReference type="PROSITE" id="PS50119">
    <property type="entry name" value="ZF_BBOX"/>
    <property type="match status" value="2"/>
</dbReference>
<feature type="domain" description="RING-type" evidence="10">
    <location>
        <begin position="404"/>
        <end position="448"/>
    </location>
</feature>
<keyword evidence="2" id="KW-0479">Metal-binding</keyword>
<dbReference type="PROSITE" id="PS50089">
    <property type="entry name" value="ZF_RING_2"/>
    <property type="match status" value="1"/>
</dbReference>
<feature type="region of interest" description="Disordered" evidence="9">
    <location>
        <begin position="583"/>
        <end position="632"/>
    </location>
</feature>
<dbReference type="Proteomes" id="UP001374579">
    <property type="component" value="Unassembled WGS sequence"/>
</dbReference>
<keyword evidence="3" id="KW-0677">Repeat</keyword>
<evidence type="ECO:0000256" key="9">
    <source>
        <dbReference type="SAM" id="MobiDB-lite"/>
    </source>
</evidence>
<dbReference type="SUPFAM" id="SSF81296">
    <property type="entry name" value="E set domains"/>
    <property type="match status" value="1"/>
</dbReference>
<feature type="compositionally biased region" description="Low complexity" evidence="9">
    <location>
        <begin position="142"/>
        <end position="176"/>
    </location>
</feature>
<dbReference type="CDD" id="cd19809">
    <property type="entry name" value="Bbox1_TRIM45_C-X"/>
    <property type="match status" value="1"/>
</dbReference>
<dbReference type="PANTHER" id="PTHR25462">
    <property type="entry name" value="BONUS, ISOFORM C-RELATED"/>
    <property type="match status" value="1"/>
</dbReference>
<protein>
    <submittedName>
        <fullName evidence="12">Uncharacterized protein</fullName>
    </submittedName>
</protein>
<feature type="region of interest" description="Disordered" evidence="9">
    <location>
        <begin position="443"/>
        <end position="497"/>
    </location>
</feature>
<dbReference type="InterPro" id="IPR001298">
    <property type="entry name" value="Filamin/ABP280_rpt"/>
</dbReference>
<evidence type="ECO:0000256" key="7">
    <source>
        <dbReference type="PROSITE-ProRule" id="PRU00024"/>
    </source>
</evidence>
<sequence length="1025" mass="112642">MSMLTRLKNSFRKNNGRVSETAGRNGPASPKTGRSSLSSPKTGRSSLSSPKTGLSAEGQSRSGNMTDVKAMLKAEDGDSAKDGSVQNAFGVEQNTSGNTSIQDDFETERNTDEKNTSGQNAATSAQNISSQSSTHQNISARNNSTQNSSPSKSNSSNNISSSTSLQSSSSSLTMTSQRKSKSSSLVDTAEDVEHDDATCPKSNNTPVDDSDESYDNLPFADARDENVLDTTHDISFKDTESTMENVEHSEEFSTEGLAAETFSEIPDGDCGLRRTARSSEIPDEDYNLRRTAGSANPNRASFGANLQEVLGRAEEAGSLKNSGKAGMLEDTSAKIKRLTNSFKADNVVREESAADPVTSGGVLVQPNRANPIAAAACVIPQTLKKSPSTPMLGLHRRPAEDLTCRVCNELFKKPRILPCLHTFCTTCVINLQTYPINVLEERSHTPRDLNPEADSRELLSPSPVQGSTSSASTFSQKSGSSHKSSDSSTKNEDQQRSGKRVVLCPTCLKETRVSRTVEELPRNYVMERRVAEDVAARGGVIRLECDSCAEFSESTRVTVRCMDCAENLCSLCELAHRRQKKTKRHQLIDVTPNQTSENSPVPQHTSQTNGNSSSNHRDRKNHVLSKVPPPRQINCNRHPEEELKLFCMSCDLPICRDCVVVDHRDHDCQFLCQELFRQQMSEVQQMIRSVVPRITAVDQQLKKVSDTQDAIRSRADDVINEINQHMDTYLSAIQQHRQRLLQQVGAVVEEKQHALHVTERHLRHVRSDVEQTCRFVSDMIENASDVEILSVKRLVTDRLTGLKQLVTGVQHQPVSTFLKFSSSEKGEVVNKFQMFGRVISRKASAAASTIFTEGLSTARVSHDSSVVLRVNSEDGAQYTGKDVQIKAWLIFQNQSIRSRPVGIHLQKNGTYSLKFTPVQQGSHFLHVAVDSQPVKDSPFKFKVKAQWRQHKGVWQCCTMCSSGGRMDVPCGCRGTMPGGQSQGCSHGQPGHPGGQHWSCCGKMVRTSECPGVPMPRQSPVRQVTL</sequence>
<feature type="compositionally biased region" description="Polar residues" evidence="9">
    <location>
        <begin position="84"/>
        <end position="102"/>
    </location>
</feature>
<dbReference type="GO" id="GO:0005654">
    <property type="term" value="C:nucleoplasm"/>
    <property type="evidence" value="ECO:0007669"/>
    <property type="project" value="TreeGrafter"/>
</dbReference>
<accession>A0AAN9G4I2</accession>
<feature type="domain" description="B box-type" evidence="11">
    <location>
        <begin position="545"/>
        <end position="590"/>
    </location>
</feature>
<comment type="caution">
    <text evidence="12">The sequence shown here is derived from an EMBL/GenBank/DDBJ whole genome shotgun (WGS) entry which is preliminary data.</text>
</comment>
<dbReference type="InterPro" id="IPR047153">
    <property type="entry name" value="TRIM45/56/19-like"/>
</dbReference>
<dbReference type="SMART" id="SM00336">
    <property type="entry name" value="BBOX"/>
    <property type="match status" value="2"/>
</dbReference>
<feature type="compositionally biased region" description="Polar residues" evidence="9">
    <location>
        <begin position="32"/>
        <end position="65"/>
    </location>
</feature>
<dbReference type="Pfam" id="PF13445">
    <property type="entry name" value="zf-RING_UBOX"/>
    <property type="match status" value="1"/>
</dbReference>
<dbReference type="SMART" id="SM00502">
    <property type="entry name" value="BBC"/>
    <property type="match status" value="1"/>
</dbReference>
<evidence type="ECO:0000313" key="13">
    <source>
        <dbReference type="Proteomes" id="UP001374579"/>
    </source>
</evidence>
<comment type="similarity">
    <text evidence="1">Belongs to the TRIM/RBCC family.</text>
</comment>
<dbReference type="InterPro" id="IPR027370">
    <property type="entry name" value="Znf-RING_euk"/>
</dbReference>
<dbReference type="InterPro" id="IPR014756">
    <property type="entry name" value="Ig_E-set"/>
</dbReference>
<feature type="compositionally biased region" description="Basic and acidic residues" evidence="9">
    <location>
        <begin position="443"/>
        <end position="457"/>
    </location>
</feature>
<name>A0AAN9G4I2_9CAEN</name>
<feature type="repeat" description="Filamin" evidence="8">
    <location>
        <begin position="840"/>
        <end position="943"/>
    </location>
</feature>
<dbReference type="InterPro" id="IPR003649">
    <property type="entry name" value="Bbox_C"/>
</dbReference>
<dbReference type="InterPro" id="IPR017907">
    <property type="entry name" value="Znf_RING_CS"/>
</dbReference>
<evidence type="ECO:0000256" key="8">
    <source>
        <dbReference type="PROSITE-ProRule" id="PRU00087"/>
    </source>
</evidence>
<organism evidence="12 13">
    <name type="scientific">Littorina saxatilis</name>
    <dbReference type="NCBI Taxonomy" id="31220"/>
    <lineage>
        <taxon>Eukaryota</taxon>
        <taxon>Metazoa</taxon>
        <taxon>Spiralia</taxon>
        <taxon>Lophotrochozoa</taxon>
        <taxon>Mollusca</taxon>
        <taxon>Gastropoda</taxon>
        <taxon>Caenogastropoda</taxon>
        <taxon>Littorinimorpha</taxon>
        <taxon>Littorinoidea</taxon>
        <taxon>Littorinidae</taxon>
        <taxon>Littorina</taxon>
    </lineage>
</organism>
<evidence type="ECO:0000256" key="6">
    <source>
        <dbReference type="ARBA" id="ARBA00022833"/>
    </source>
</evidence>
<dbReference type="Pfam" id="PF00643">
    <property type="entry name" value="zf-B_box"/>
    <property type="match status" value="1"/>
</dbReference>
<dbReference type="InterPro" id="IPR017868">
    <property type="entry name" value="Filamin/ABP280_repeat-like"/>
</dbReference>
<dbReference type="Gene3D" id="3.30.40.10">
    <property type="entry name" value="Zinc/RING finger domain, C3HC4 (zinc finger)"/>
    <property type="match status" value="1"/>
</dbReference>
<feature type="compositionally biased region" description="Polar residues" evidence="9">
    <location>
        <begin position="591"/>
        <end position="614"/>
    </location>
</feature>
<keyword evidence="5" id="KW-0833">Ubl conjugation pathway</keyword>
<feature type="compositionally biased region" description="Basic and acidic residues" evidence="9">
    <location>
        <begin position="70"/>
        <end position="81"/>
    </location>
</feature>
<keyword evidence="6" id="KW-0862">Zinc</keyword>
<evidence type="ECO:0000259" key="10">
    <source>
        <dbReference type="PROSITE" id="PS50089"/>
    </source>
</evidence>
<feature type="compositionally biased region" description="Low complexity" evidence="9">
    <location>
        <begin position="465"/>
        <end position="482"/>
    </location>
</feature>
<gene>
    <name evidence="12" type="ORF">V1264_006069</name>
</gene>
<dbReference type="InterPro" id="IPR013783">
    <property type="entry name" value="Ig-like_fold"/>
</dbReference>
<feature type="region of interest" description="Disordered" evidence="9">
    <location>
        <begin position="1"/>
        <end position="226"/>
    </location>
</feature>
<dbReference type="GO" id="GO:0008270">
    <property type="term" value="F:zinc ion binding"/>
    <property type="evidence" value="ECO:0007669"/>
    <property type="project" value="UniProtKB-KW"/>
</dbReference>
<dbReference type="PANTHER" id="PTHR25462:SF291">
    <property type="entry name" value="E3 UBIQUITIN-PROTEIN LIGASE TRIM45"/>
    <property type="match status" value="1"/>
</dbReference>
<dbReference type="InterPro" id="IPR001841">
    <property type="entry name" value="Znf_RING"/>
</dbReference>
<dbReference type="InterPro" id="IPR000315">
    <property type="entry name" value="Znf_B-box"/>
</dbReference>
<evidence type="ECO:0000256" key="3">
    <source>
        <dbReference type="ARBA" id="ARBA00022737"/>
    </source>
</evidence>
<dbReference type="SUPFAM" id="SSF57850">
    <property type="entry name" value="RING/U-box"/>
    <property type="match status" value="1"/>
</dbReference>
<evidence type="ECO:0000256" key="5">
    <source>
        <dbReference type="ARBA" id="ARBA00022786"/>
    </source>
</evidence>
<keyword evidence="13" id="KW-1185">Reference proteome</keyword>
<dbReference type="SMART" id="SM00557">
    <property type="entry name" value="IG_FLMN"/>
    <property type="match status" value="1"/>
</dbReference>
<evidence type="ECO:0000256" key="1">
    <source>
        <dbReference type="ARBA" id="ARBA00008518"/>
    </source>
</evidence>
<proteinExistence type="inferred from homology"/>
<feature type="compositionally biased region" description="Basic and acidic residues" evidence="9">
    <location>
        <begin position="483"/>
        <end position="496"/>
    </location>
</feature>
<evidence type="ECO:0000259" key="11">
    <source>
        <dbReference type="PROSITE" id="PS50119"/>
    </source>
</evidence>
<reference evidence="12 13" key="1">
    <citation type="submission" date="2024-02" db="EMBL/GenBank/DDBJ databases">
        <title>Chromosome-scale genome assembly of the rough periwinkle Littorina saxatilis.</title>
        <authorList>
            <person name="De Jode A."/>
            <person name="Faria R."/>
            <person name="Formenti G."/>
            <person name="Sims Y."/>
            <person name="Smith T.P."/>
            <person name="Tracey A."/>
            <person name="Wood J.M.D."/>
            <person name="Zagrodzka Z.B."/>
            <person name="Johannesson K."/>
            <person name="Butlin R.K."/>
            <person name="Leder E.H."/>
        </authorList>
    </citation>
    <scope>NUCLEOTIDE SEQUENCE [LARGE SCALE GENOMIC DNA]</scope>
    <source>
        <strain evidence="12">Snail1</strain>
        <tissue evidence="12">Muscle</tissue>
    </source>
</reference>
<feature type="compositionally biased region" description="Polar residues" evidence="9">
    <location>
        <begin position="116"/>
        <end position="141"/>
    </location>
</feature>
<evidence type="ECO:0000313" key="12">
    <source>
        <dbReference type="EMBL" id="KAK7094517.1"/>
    </source>
</evidence>
<dbReference type="Gene3D" id="2.60.40.10">
    <property type="entry name" value="Immunoglobulins"/>
    <property type="match status" value="1"/>
</dbReference>
<dbReference type="InterPro" id="IPR013083">
    <property type="entry name" value="Znf_RING/FYVE/PHD"/>
</dbReference>
<dbReference type="Gene3D" id="3.30.160.60">
    <property type="entry name" value="Classic Zinc Finger"/>
    <property type="match status" value="1"/>
</dbReference>
<dbReference type="PROSITE" id="PS50194">
    <property type="entry name" value="FILAMIN_REPEAT"/>
    <property type="match status" value="1"/>
</dbReference>
<dbReference type="PROSITE" id="PS00518">
    <property type="entry name" value="ZF_RING_1"/>
    <property type="match status" value="1"/>
</dbReference>
<dbReference type="SUPFAM" id="SSF57845">
    <property type="entry name" value="B-box zinc-binding domain"/>
    <property type="match status" value="1"/>
</dbReference>
<keyword evidence="4 7" id="KW-0863">Zinc-finger</keyword>
<evidence type="ECO:0000256" key="4">
    <source>
        <dbReference type="ARBA" id="ARBA00022771"/>
    </source>
</evidence>
<dbReference type="GO" id="GO:0061630">
    <property type="term" value="F:ubiquitin protein ligase activity"/>
    <property type="evidence" value="ECO:0007669"/>
    <property type="project" value="TreeGrafter"/>
</dbReference>
<feature type="domain" description="B box-type" evidence="11">
    <location>
        <begin position="630"/>
        <end position="671"/>
    </location>
</feature>
<evidence type="ECO:0000256" key="2">
    <source>
        <dbReference type="ARBA" id="ARBA00022723"/>
    </source>
</evidence>